<dbReference type="PRINTS" id="PR00038">
    <property type="entry name" value="HTHLUXR"/>
</dbReference>
<dbReference type="InterPro" id="IPR001789">
    <property type="entry name" value="Sig_transdc_resp-reg_receiver"/>
</dbReference>
<dbReference type="Gene3D" id="3.40.50.2300">
    <property type="match status" value="1"/>
</dbReference>
<dbReference type="InterPro" id="IPR016032">
    <property type="entry name" value="Sig_transdc_resp-reg_C-effctor"/>
</dbReference>
<dbReference type="InterPro" id="IPR039420">
    <property type="entry name" value="WalR-like"/>
</dbReference>
<feature type="domain" description="HTH luxR-type" evidence="2">
    <location>
        <begin position="190"/>
        <end position="255"/>
    </location>
</feature>
<evidence type="ECO:0000259" key="2">
    <source>
        <dbReference type="PROSITE" id="PS50043"/>
    </source>
</evidence>
<evidence type="ECO:0008006" key="5">
    <source>
        <dbReference type="Google" id="ProtNLM"/>
    </source>
</evidence>
<feature type="domain" description="Response regulatory" evidence="3">
    <location>
        <begin position="56"/>
        <end position="171"/>
    </location>
</feature>
<dbReference type="PANTHER" id="PTHR43214">
    <property type="entry name" value="TWO-COMPONENT RESPONSE REGULATOR"/>
    <property type="match status" value="1"/>
</dbReference>
<evidence type="ECO:0000313" key="4">
    <source>
        <dbReference type="EMBL" id="VAW32380.1"/>
    </source>
</evidence>
<dbReference type="GO" id="GO:0003677">
    <property type="term" value="F:DNA binding"/>
    <property type="evidence" value="ECO:0007669"/>
    <property type="project" value="UniProtKB-KW"/>
</dbReference>
<reference evidence="4" key="1">
    <citation type="submission" date="2018-06" db="EMBL/GenBank/DDBJ databases">
        <authorList>
            <person name="Zhirakovskaya E."/>
        </authorList>
    </citation>
    <scope>NUCLEOTIDE SEQUENCE</scope>
</reference>
<sequence length="257" mass="28901">MVAAHHMGHRRQRIILVQTGVGGGNGEVANGSGVQRVAKIKDAADCLICYQFDLIRVLLADKERLLHDSIRLAIEDDERLLLVGQLTNESDLQTICSKLKPDILLLDTNLSNNLLHYLNLIKSHCPKLKILLLCSNPDDMEAKLLNHEDVDGGLLKSESPETLLNALHTIVQGNPWFSSSLLKIMRQNNQQESNALLTNREIELLRLIVAEKKDKEIAQVLNVSTRTIRYYLQNIYNKLGINTRAAAIYQATKRNLI</sequence>
<accession>A0A3B0UTW6</accession>
<dbReference type="InterPro" id="IPR000792">
    <property type="entry name" value="Tscrpt_reg_LuxR_C"/>
</dbReference>
<dbReference type="GO" id="GO:0006355">
    <property type="term" value="P:regulation of DNA-templated transcription"/>
    <property type="evidence" value="ECO:0007669"/>
    <property type="project" value="InterPro"/>
</dbReference>
<dbReference type="PROSITE" id="PS50043">
    <property type="entry name" value="HTH_LUXR_2"/>
    <property type="match status" value="1"/>
</dbReference>
<dbReference type="CDD" id="cd06170">
    <property type="entry name" value="LuxR_C_like"/>
    <property type="match status" value="1"/>
</dbReference>
<dbReference type="EMBL" id="UOEU01000350">
    <property type="protein sequence ID" value="VAW32380.1"/>
    <property type="molecule type" value="Genomic_DNA"/>
</dbReference>
<evidence type="ECO:0000256" key="1">
    <source>
        <dbReference type="ARBA" id="ARBA00023125"/>
    </source>
</evidence>
<dbReference type="PROSITE" id="PS50110">
    <property type="entry name" value="RESPONSE_REGULATORY"/>
    <property type="match status" value="1"/>
</dbReference>
<proteinExistence type="predicted"/>
<evidence type="ECO:0000259" key="3">
    <source>
        <dbReference type="PROSITE" id="PS50110"/>
    </source>
</evidence>
<dbReference type="SUPFAM" id="SSF52172">
    <property type="entry name" value="CheY-like"/>
    <property type="match status" value="1"/>
</dbReference>
<dbReference type="SMART" id="SM00421">
    <property type="entry name" value="HTH_LUXR"/>
    <property type="match status" value="1"/>
</dbReference>
<dbReference type="AlphaFoldDB" id="A0A3B0UTW6"/>
<dbReference type="SUPFAM" id="SSF46894">
    <property type="entry name" value="C-terminal effector domain of the bipartite response regulators"/>
    <property type="match status" value="1"/>
</dbReference>
<protein>
    <recommendedName>
        <fullName evidence="5">HTH luxR-type domain-containing protein</fullName>
    </recommendedName>
</protein>
<gene>
    <name evidence="4" type="ORF">MNBD_CHLOROFLEXI01-723</name>
</gene>
<dbReference type="GO" id="GO:0000160">
    <property type="term" value="P:phosphorelay signal transduction system"/>
    <property type="evidence" value="ECO:0007669"/>
    <property type="project" value="InterPro"/>
</dbReference>
<organism evidence="4">
    <name type="scientific">hydrothermal vent metagenome</name>
    <dbReference type="NCBI Taxonomy" id="652676"/>
    <lineage>
        <taxon>unclassified sequences</taxon>
        <taxon>metagenomes</taxon>
        <taxon>ecological metagenomes</taxon>
    </lineage>
</organism>
<keyword evidence="1" id="KW-0238">DNA-binding</keyword>
<name>A0A3B0UTW6_9ZZZZ</name>
<dbReference type="Pfam" id="PF00196">
    <property type="entry name" value="GerE"/>
    <property type="match status" value="1"/>
</dbReference>
<dbReference type="InterPro" id="IPR011006">
    <property type="entry name" value="CheY-like_superfamily"/>
</dbReference>